<dbReference type="eggNOG" id="COG5652">
    <property type="taxonomic scope" value="Bacteria"/>
</dbReference>
<feature type="domain" description="VanZ-like" evidence="2">
    <location>
        <begin position="55"/>
        <end position="134"/>
    </location>
</feature>
<evidence type="ECO:0000313" key="3">
    <source>
        <dbReference type="EMBL" id="EGK70269.1"/>
    </source>
</evidence>
<proteinExistence type="predicted"/>
<accession>F5RH65</accession>
<dbReference type="AlphaFoldDB" id="F5RH65"/>
<feature type="transmembrane region" description="Helical" evidence="1">
    <location>
        <begin position="261"/>
        <end position="280"/>
    </location>
</feature>
<protein>
    <recommendedName>
        <fullName evidence="2">VanZ-like domain-containing protein</fullName>
    </recommendedName>
</protein>
<feature type="transmembrane region" description="Helical" evidence="1">
    <location>
        <begin position="234"/>
        <end position="255"/>
    </location>
</feature>
<evidence type="ECO:0000256" key="1">
    <source>
        <dbReference type="SAM" id="Phobius"/>
    </source>
</evidence>
<comment type="caution">
    <text evidence="3">The sequence shown here is derived from an EMBL/GenBank/DDBJ whole genome shotgun (WGS) entry which is preliminary data.</text>
</comment>
<evidence type="ECO:0000313" key="4">
    <source>
        <dbReference type="Proteomes" id="UP000005019"/>
    </source>
</evidence>
<feature type="transmembrane region" description="Helical" evidence="1">
    <location>
        <begin position="56"/>
        <end position="80"/>
    </location>
</feature>
<keyword evidence="4" id="KW-1185">Reference proteome</keyword>
<feature type="transmembrane region" description="Helical" evidence="1">
    <location>
        <begin position="87"/>
        <end position="107"/>
    </location>
</feature>
<feature type="transmembrane region" description="Helical" evidence="1">
    <location>
        <begin position="208"/>
        <end position="227"/>
    </location>
</feature>
<feature type="transmembrane region" description="Helical" evidence="1">
    <location>
        <begin position="292"/>
        <end position="310"/>
    </location>
</feature>
<dbReference type="STRING" id="1000565.METUNv1_03657"/>
<keyword evidence="1" id="KW-0472">Membrane</keyword>
<organism evidence="3 4">
    <name type="scientific">Methyloversatilis universalis (strain ATCC BAA-1314 / DSM 25237 / JCM 13912 / CCUG 52030 / FAM5)</name>
    <dbReference type="NCBI Taxonomy" id="1000565"/>
    <lineage>
        <taxon>Bacteria</taxon>
        <taxon>Pseudomonadati</taxon>
        <taxon>Pseudomonadota</taxon>
        <taxon>Betaproteobacteria</taxon>
        <taxon>Nitrosomonadales</taxon>
        <taxon>Sterolibacteriaceae</taxon>
        <taxon>Methyloversatilis</taxon>
    </lineage>
</organism>
<dbReference type="NCBIfam" id="NF037970">
    <property type="entry name" value="vanZ_1"/>
    <property type="match status" value="1"/>
</dbReference>
<name>F5RH65_METUF</name>
<dbReference type="Pfam" id="PF04892">
    <property type="entry name" value="VanZ"/>
    <property type="match status" value="1"/>
</dbReference>
<gene>
    <name evidence="3" type="ORF">METUNv1_03657</name>
</gene>
<keyword evidence="1" id="KW-1133">Transmembrane helix</keyword>
<dbReference type="OrthoDB" id="9780818at2"/>
<sequence length="367" mass="39428">MTRPPRPASPHTTHLARNLALLWTLLIAYASLHPMGPVRDAGGDLFGFLLAPWPRYWTRFDVIANALGYLPLGFLAVAALTPGQRRAAAFGTAVLLSCGLSVSMEVLQHFLPSRVPSNLDVASNTVGGAFGALLGLRWGALLGHGGLLARWRTRRIVRGHIGEFALLLLFLWWLAQIDPDTPLFGLGDLRGLFGLEAPVDFTERRYRAVEIGACVCAMVSVGVIGWHTMRARSLWLLGSTFGIALAVKAGSGAVLVPDGGAWLWMTPGALAGLAAGALALRVALWLPLSLRFGVAALALLAGVALVNLAPDNPYPSAVSDAWRAGHFFNFSGLTRLTSALWPYFALPYLMALQLKESRGRHAAHDHR</sequence>
<feature type="transmembrane region" description="Helical" evidence="1">
    <location>
        <begin position="330"/>
        <end position="351"/>
    </location>
</feature>
<feature type="transmembrane region" description="Helical" evidence="1">
    <location>
        <begin position="127"/>
        <end position="149"/>
    </location>
</feature>
<dbReference type="Proteomes" id="UP000005019">
    <property type="component" value="Unassembled WGS sequence"/>
</dbReference>
<keyword evidence="1" id="KW-0812">Transmembrane</keyword>
<dbReference type="EMBL" id="AFHG01000058">
    <property type="protein sequence ID" value="EGK70269.1"/>
    <property type="molecule type" value="Genomic_DNA"/>
</dbReference>
<reference evidence="3 4" key="1">
    <citation type="journal article" date="2011" name="J. Bacteriol.">
        <title>Genome sequence of Methyloversatilis universalis FAM5T, a methylotrophic representative of the order Rhodocyclales.</title>
        <authorList>
            <person name="Kittichotirat W."/>
            <person name="Good N.M."/>
            <person name="Hall R."/>
            <person name="Bringel F."/>
            <person name="Lajus A."/>
            <person name="Medigue C."/>
            <person name="Smalley N.E."/>
            <person name="Beck D."/>
            <person name="Bumgarner R."/>
            <person name="Vuilleumier S."/>
            <person name="Kalyuzhnaya M.G."/>
        </authorList>
    </citation>
    <scope>NUCLEOTIDE SEQUENCE [LARGE SCALE GENOMIC DNA]</scope>
    <source>
        <strain evidence="4">ATCC BAA-1314 / JCM 13912 / FAM5</strain>
    </source>
</reference>
<feature type="transmembrane region" description="Helical" evidence="1">
    <location>
        <begin position="156"/>
        <end position="175"/>
    </location>
</feature>
<dbReference type="InterPro" id="IPR006976">
    <property type="entry name" value="VanZ-like"/>
</dbReference>
<evidence type="ECO:0000259" key="2">
    <source>
        <dbReference type="Pfam" id="PF04892"/>
    </source>
</evidence>
<dbReference type="RefSeq" id="WP_008064219.1">
    <property type="nucleotide sequence ID" value="NZ_AFHG01000058.1"/>
</dbReference>